<dbReference type="OrthoDB" id="5779279at2759"/>
<keyword evidence="2" id="KW-0472">Membrane</keyword>
<feature type="transmembrane region" description="Helical" evidence="2">
    <location>
        <begin position="71"/>
        <end position="91"/>
    </location>
</feature>
<evidence type="ECO:0000256" key="2">
    <source>
        <dbReference type="SAM" id="Phobius"/>
    </source>
</evidence>
<dbReference type="AlphaFoldDB" id="A0A7I4YPJ3"/>
<keyword evidence="2" id="KW-1133">Transmembrane helix</keyword>
<reference evidence="4" key="1">
    <citation type="submission" date="2020-12" db="UniProtKB">
        <authorList>
            <consortium name="WormBaseParasite"/>
        </authorList>
    </citation>
    <scope>IDENTIFICATION</scope>
    <source>
        <strain evidence="4">MHco3</strain>
    </source>
</reference>
<feature type="compositionally biased region" description="Polar residues" evidence="1">
    <location>
        <begin position="40"/>
        <end position="54"/>
    </location>
</feature>
<organism evidence="3 4">
    <name type="scientific">Haemonchus contortus</name>
    <name type="common">Barber pole worm</name>
    <dbReference type="NCBI Taxonomy" id="6289"/>
    <lineage>
        <taxon>Eukaryota</taxon>
        <taxon>Metazoa</taxon>
        <taxon>Ecdysozoa</taxon>
        <taxon>Nematoda</taxon>
        <taxon>Chromadorea</taxon>
        <taxon>Rhabditida</taxon>
        <taxon>Rhabditina</taxon>
        <taxon>Rhabditomorpha</taxon>
        <taxon>Strongyloidea</taxon>
        <taxon>Trichostrongylidae</taxon>
        <taxon>Haemonchus</taxon>
    </lineage>
</organism>
<accession>A0A7I4YPJ3</accession>
<proteinExistence type="predicted"/>
<feature type="transmembrane region" description="Helical" evidence="2">
    <location>
        <begin position="135"/>
        <end position="156"/>
    </location>
</feature>
<dbReference type="Proteomes" id="UP000025227">
    <property type="component" value="Unplaced"/>
</dbReference>
<evidence type="ECO:0000313" key="3">
    <source>
        <dbReference type="Proteomes" id="UP000025227"/>
    </source>
</evidence>
<feature type="region of interest" description="Disordered" evidence="1">
    <location>
        <begin position="30"/>
        <end position="54"/>
    </location>
</feature>
<dbReference type="OMA" id="ENEHTLR"/>
<evidence type="ECO:0000256" key="1">
    <source>
        <dbReference type="SAM" id="MobiDB-lite"/>
    </source>
</evidence>
<protein>
    <submittedName>
        <fullName evidence="4">Chloride channel protein 2</fullName>
    </submittedName>
</protein>
<keyword evidence="3" id="KW-1185">Reference proteome</keyword>
<keyword evidence="2" id="KW-0812">Transmembrane</keyword>
<evidence type="ECO:0000313" key="4">
    <source>
        <dbReference type="WBParaSite" id="HCON_00124080-00001"/>
    </source>
</evidence>
<dbReference type="WBParaSite" id="HCON_00124080-00001">
    <property type="protein sequence ID" value="HCON_00124080-00001"/>
    <property type="gene ID" value="HCON_00124080"/>
</dbReference>
<sequence>MKSRRKTMEMEEQEKLAPKEVEIKLPPGSVHLEIPDEHSGNASPSMKNSRSMTSLRAKLRDQRERFRRNQCAGIVMFFVLGTTCNVLAYLASVWSAQLNSEVVKSAVENEHTLRFKLKKSLSEAPSKYLIGLLNFGGRVLSAVGTVMLVQVIAAWCKRRRYNVLVKSAAEEADTVLGDAHLGLTDTAGECCLSCFQAFS</sequence>
<name>A0A7I4YPJ3_HAECO</name>